<accession>A0A8B6EU60</accession>
<proteinExistence type="predicted"/>
<keyword evidence="2" id="KW-0732">Signal</keyword>
<gene>
    <name evidence="3" type="ORF">MGAL_10B059192</name>
</gene>
<dbReference type="EMBL" id="UYJE01005569">
    <property type="protein sequence ID" value="VDI38331.1"/>
    <property type="molecule type" value="Genomic_DNA"/>
</dbReference>
<feature type="region of interest" description="Disordered" evidence="1">
    <location>
        <begin position="47"/>
        <end position="71"/>
    </location>
</feature>
<dbReference type="AlphaFoldDB" id="A0A8B6EU60"/>
<sequence>MSINFIVAILLLGVSLGNIIQKDDHRKLSENKEGIEWNREKRRFSDQDYSIGGGRFGKRDNSGKQLRPMFNISWKKSQDTIDPSEMEYY</sequence>
<reference evidence="3" key="1">
    <citation type="submission" date="2018-11" db="EMBL/GenBank/DDBJ databases">
        <authorList>
            <person name="Alioto T."/>
            <person name="Alioto T."/>
        </authorList>
    </citation>
    <scope>NUCLEOTIDE SEQUENCE</scope>
</reference>
<evidence type="ECO:0000313" key="4">
    <source>
        <dbReference type="Proteomes" id="UP000596742"/>
    </source>
</evidence>
<evidence type="ECO:0000256" key="1">
    <source>
        <dbReference type="SAM" id="MobiDB-lite"/>
    </source>
</evidence>
<evidence type="ECO:0000256" key="2">
    <source>
        <dbReference type="SAM" id="SignalP"/>
    </source>
</evidence>
<evidence type="ECO:0000313" key="3">
    <source>
        <dbReference type="EMBL" id="VDI38331.1"/>
    </source>
</evidence>
<feature type="signal peptide" evidence="2">
    <location>
        <begin position="1"/>
        <end position="17"/>
    </location>
</feature>
<dbReference type="Proteomes" id="UP000596742">
    <property type="component" value="Unassembled WGS sequence"/>
</dbReference>
<comment type="caution">
    <text evidence="3">The sequence shown here is derived from an EMBL/GenBank/DDBJ whole genome shotgun (WGS) entry which is preliminary data.</text>
</comment>
<protein>
    <submittedName>
        <fullName evidence="3">Uncharacterized protein</fullName>
    </submittedName>
</protein>
<name>A0A8B6EU60_MYTGA</name>
<keyword evidence="4" id="KW-1185">Reference proteome</keyword>
<organism evidence="3 4">
    <name type="scientific">Mytilus galloprovincialis</name>
    <name type="common">Mediterranean mussel</name>
    <dbReference type="NCBI Taxonomy" id="29158"/>
    <lineage>
        <taxon>Eukaryota</taxon>
        <taxon>Metazoa</taxon>
        <taxon>Spiralia</taxon>
        <taxon>Lophotrochozoa</taxon>
        <taxon>Mollusca</taxon>
        <taxon>Bivalvia</taxon>
        <taxon>Autobranchia</taxon>
        <taxon>Pteriomorphia</taxon>
        <taxon>Mytilida</taxon>
        <taxon>Mytiloidea</taxon>
        <taxon>Mytilidae</taxon>
        <taxon>Mytilinae</taxon>
        <taxon>Mytilus</taxon>
    </lineage>
</organism>
<feature type="chain" id="PRO_5032692390" evidence="2">
    <location>
        <begin position="18"/>
        <end position="89"/>
    </location>
</feature>